<accession>A0ABZ1L453</accession>
<evidence type="ECO:0000313" key="4">
    <source>
        <dbReference type="Proteomes" id="UP001622594"/>
    </source>
</evidence>
<feature type="region of interest" description="Disordered" evidence="1">
    <location>
        <begin position="1"/>
        <end position="43"/>
    </location>
</feature>
<proteinExistence type="predicted"/>
<keyword evidence="4" id="KW-1185">Reference proteome</keyword>
<evidence type="ECO:0000313" key="3">
    <source>
        <dbReference type="EMBL" id="WTR68426.1"/>
    </source>
</evidence>
<reference evidence="3 4" key="1">
    <citation type="submission" date="2022-10" db="EMBL/GenBank/DDBJ databases">
        <title>The complete genomes of actinobacterial strains from the NBC collection.</title>
        <authorList>
            <person name="Joergensen T.S."/>
            <person name="Alvarez Arevalo M."/>
            <person name="Sterndorff E.B."/>
            <person name="Faurdal D."/>
            <person name="Vuksanovic O."/>
            <person name="Mourched A.-S."/>
            <person name="Charusanti P."/>
            <person name="Shaw S."/>
            <person name="Blin K."/>
            <person name="Weber T."/>
        </authorList>
    </citation>
    <scope>NUCLEOTIDE SEQUENCE [LARGE SCALE GENOMIC DNA]</scope>
    <source>
        <strain evidence="3 4">NBC_00123</strain>
    </source>
</reference>
<dbReference type="InterPro" id="IPR023809">
    <property type="entry name" value="Thiopep_bacteriocin_synth_dom"/>
</dbReference>
<organism evidence="3 4">
    <name type="scientific">Streptomyces zaomyceticus</name>
    <dbReference type="NCBI Taxonomy" id="68286"/>
    <lineage>
        <taxon>Bacteria</taxon>
        <taxon>Bacillati</taxon>
        <taxon>Actinomycetota</taxon>
        <taxon>Actinomycetes</taxon>
        <taxon>Kitasatosporales</taxon>
        <taxon>Streptomycetaceae</taxon>
        <taxon>Streptomyces</taxon>
    </lineage>
</organism>
<evidence type="ECO:0000256" key="1">
    <source>
        <dbReference type="SAM" id="MobiDB-lite"/>
    </source>
</evidence>
<dbReference type="Proteomes" id="UP001622594">
    <property type="component" value="Chromosome"/>
</dbReference>
<evidence type="ECO:0000259" key="2">
    <source>
        <dbReference type="Pfam" id="PF14028"/>
    </source>
</evidence>
<name>A0ABZ1L453_9ACTN</name>
<sequence length="436" mass="47573">MPELISPLPSPLPSPFSVPEPPPASPSSPSSPTSATARPGSGSQEPGAWIALHVFYAASPRPMLVDCVRPLVARLTEEGLITGHFFINYWLEGPHVRLRLRPASPAAAPEVRRRAEEALTAFLANRPALYEVDSGFLKDFYNALFDIEFPGEDRGRFMGDDGRMRLRPNNTFSEEPYAPEYAKYGGPAGVELAEWHFRHSSDLVTDAFRTMNLHLRTVLLGTSAQLMMVMASCFLPEEDRLADYLDGYYEFWHRAFPGTGFIGSKEYERNYAETAPALGRRFAAVRSAVATGELGRLPSFLRGWAEHCLELRGRIEESAARGDLVFPVREGPAREDTGQARSEPVGATPVEALTHAPAVLPRLLSPYMHMINNRLHVTIRDEAYLSFVLGQVLKEQPHTGASDGTAAGTADGPSVTNAGDSAAKAPDGLTMKAANA</sequence>
<feature type="compositionally biased region" description="Pro residues" evidence="1">
    <location>
        <begin position="8"/>
        <end position="26"/>
    </location>
</feature>
<dbReference type="Pfam" id="PF14028">
    <property type="entry name" value="Lant_dehydr_C"/>
    <property type="match status" value="1"/>
</dbReference>
<feature type="domain" description="Thiopeptide-type bacteriocin biosynthesis" evidence="2">
    <location>
        <begin position="49"/>
        <end position="391"/>
    </location>
</feature>
<feature type="region of interest" description="Disordered" evidence="1">
    <location>
        <begin position="397"/>
        <end position="436"/>
    </location>
</feature>
<feature type="compositionally biased region" description="Low complexity" evidence="1">
    <location>
        <begin position="399"/>
        <end position="412"/>
    </location>
</feature>
<dbReference type="EMBL" id="CP108188">
    <property type="protein sequence ID" value="WTR68426.1"/>
    <property type="molecule type" value="Genomic_DNA"/>
</dbReference>
<protein>
    <submittedName>
        <fullName evidence="3">Lantibiotic biosynthesis protein</fullName>
    </submittedName>
</protein>
<gene>
    <name evidence="3" type="ORF">OG814_03665</name>
</gene>